<evidence type="ECO:0000256" key="4">
    <source>
        <dbReference type="SAM" id="Phobius"/>
    </source>
</evidence>
<keyword evidence="4" id="KW-0812">Transmembrane</keyword>
<keyword evidence="3" id="KW-0804">Transcription</keyword>
<gene>
    <name evidence="6" type="ORF">SAMN04487892_2268</name>
</gene>
<dbReference type="InterPro" id="IPR036388">
    <property type="entry name" value="WH-like_DNA-bd_sf"/>
</dbReference>
<dbReference type="Pfam" id="PF00196">
    <property type="entry name" value="GerE"/>
    <property type="match status" value="1"/>
</dbReference>
<evidence type="ECO:0000256" key="2">
    <source>
        <dbReference type="ARBA" id="ARBA00023125"/>
    </source>
</evidence>
<dbReference type="CDD" id="cd06170">
    <property type="entry name" value="LuxR_C_like"/>
    <property type="match status" value="1"/>
</dbReference>
<evidence type="ECO:0000313" key="6">
    <source>
        <dbReference type="EMBL" id="SDW73043.1"/>
    </source>
</evidence>
<dbReference type="GO" id="GO:0006355">
    <property type="term" value="P:regulation of DNA-templated transcription"/>
    <property type="evidence" value="ECO:0007669"/>
    <property type="project" value="InterPro"/>
</dbReference>
<evidence type="ECO:0000259" key="5">
    <source>
        <dbReference type="PROSITE" id="PS50043"/>
    </source>
</evidence>
<evidence type="ECO:0000256" key="3">
    <source>
        <dbReference type="ARBA" id="ARBA00023163"/>
    </source>
</evidence>
<feature type="domain" description="HTH luxR-type" evidence="5">
    <location>
        <begin position="365"/>
        <end position="428"/>
    </location>
</feature>
<dbReference type="PROSITE" id="PS00622">
    <property type="entry name" value="HTH_LUXR_1"/>
    <property type="match status" value="1"/>
</dbReference>
<keyword evidence="1" id="KW-0805">Transcription regulation</keyword>
<accession>A0A1H2VXJ9</accession>
<sequence length="428" mass="49315">MGLFKITKAAITPGTQPQRVNKNTIKIEPHPFPITERGGKSMANKTLQKLIDLILIDDTYWSSKSSFCYIKPLHLFRIGEQMRFLVLLLLLINAPLLFGQYQFSGEVAQENAGSSIYLSVIEDYRKSSRIYLDQIVQKSEVDSLGHFNFQGNNLNIANRIYRIHLDGCSDNESANHFLGQCNNSKSVLFIANNKDTLLFPTSFEDEALCTINSTNPNSGLLLEIENLKNQMAYDFVDFPSEASKKLNFKKWFRTLHDFGEEFNEPLAELYIYDFLSDKRNETFKYYLNDLSENPYYQNLVERLENSYPNSDFTNQYVAEITTDKELAQFSKPKSSKWNRTLIALLAVSILGNVVFFLGKKRKNQPNALLEKLTPQEQKIVHLILEDKTNKEIATELFVSVSTVKTHINNLYKKLDVSSREEMLVRFKK</sequence>
<dbReference type="PANTHER" id="PTHR44688:SF16">
    <property type="entry name" value="DNA-BINDING TRANSCRIPTIONAL ACTIVATOR DEVR_DOSR"/>
    <property type="match status" value="1"/>
</dbReference>
<dbReference type="GO" id="GO:0003677">
    <property type="term" value="F:DNA binding"/>
    <property type="evidence" value="ECO:0007669"/>
    <property type="project" value="UniProtKB-KW"/>
</dbReference>
<dbReference type="SMART" id="SM00421">
    <property type="entry name" value="HTH_LUXR"/>
    <property type="match status" value="1"/>
</dbReference>
<feature type="transmembrane region" description="Helical" evidence="4">
    <location>
        <begin position="340"/>
        <end position="358"/>
    </location>
</feature>
<evidence type="ECO:0000313" key="7">
    <source>
        <dbReference type="Proteomes" id="UP000199592"/>
    </source>
</evidence>
<dbReference type="SUPFAM" id="SSF46894">
    <property type="entry name" value="C-terminal effector domain of the bipartite response regulators"/>
    <property type="match status" value="1"/>
</dbReference>
<protein>
    <submittedName>
        <fullName evidence="6">Regulatory protein, luxR family</fullName>
    </submittedName>
</protein>
<dbReference type="PRINTS" id="PR00038">
    <property type="entry name" value="HTHLUXR"/>
</dbReference>
<dbReference type="PANTHER" id="PTHR44688">
    <property type="entry name" value="DNA-BINDING TRANSCRIPTIONAL ACTIVATOR DEVR_DOSR"/>
    <property type="match status" value="1"/>
</dbReference>
<dbReference type="Proteomes" id="UP000199592">
    <property type="component" value="Unassembled WGS sequence"/>
</dbReference>
<reference evidence="7" key="1">
    <citation type="submission" date="2016-10" db="EMBL/GenBank/DDBJ databases">
        <authorList>
            <person name="Varghese N."/>
            <person name="Submissions S."/>
        </authorList>
    </citation>
    <scope>NUCLEOTIDE SEQUENCE [LARGE SCALE GENOMIC DNA]</scope>
    <source>
        <strain evidence="7">DSM 25030</strain>
    </source>
</reference>
<dbReference type="AlphaFoldDB" id="A0A1H2VXJ9"/>
<dbReference type="InterPro" id="IPR000792">
    <property type="entry name" value="Tscrpt_reg_LuxR_C"/>
</dbReference>
<dbReference type="InterPro" id="IPR016032">
    <property type="entry name" value="Sig_transdc_resp-reg_C-effctor"/>
</dbReference>
<name>A0A1H2VXJ9_9FLAO</name>
<keyword evidence="2" id="KW-0238">DNA-binding</keyword>
<evidence type="ECO:0000256" key="1">
    <source>
        <dbReference type="ARBA" id="ARBA00023015"/>
    </source>
</evidence>
<dbReference type="Gene3D" id="1.10.10.10">
    <property type="entry name" value="Winged helix-like DNA-binding domain superfamily/Winged helix DNA-binding domain"/>
    <property type="match status" value="1"/>
</dbReference>
<proteinExistence type="predicted"/>
<organism evidence="6 7">
    <name type="scientific">Flagellimonas zhangzhouensis</name>
    <dbReference type="NCBI Taxonomy" id="1073328"/>
    <lineage>
        <taxon>Bacteria</taxon>
        <taxon>Pseudomonadati</taxon>
        <taxon>Bacteroidota</taxon>
        <taxon>Flavobacteriia</taxon>
        <taxon>Flavobacteriales</taxon>
        <taxon>Flavobacteriaceae</taxon>
        <taxon>Flagellimonas</taxon>
    </lineage>
</organism>
<dbReference type="PROSITE" id="PS50043">
    <property type="entry name" value="HTH_LUXR_2"/>
    <property type="match status" value="1"/>
</dbReference>
<keyword evidence="7" id="KW-1185">Reference proteome</keyword>
<keyword evidence="4" id="KW-0472">Membrane</keyword>
<dbReference type="EMBL" id="FNMY01000002">
    <property type="protein sequence ID" value="SDW73043.1"/>
    <property type="molecule type" value="Genomic_DNA"/>
</dbReference>
<dbReference type="STRING" id="1073328.SAMN05216294_0024"/>
<keyword evidence="4" id="KW-1133">Transmembrane helix</keyword>